<dbReference type="eggNOG" id="KOG1550">
    <property type="taxonomic scope" value="Eukaryota"/>
</dbReference>
<dbReference type="STRING" id="69293.ENSGACP00000015068"/>
<feature type="compositionally biased region" description="Polar residues" evidence="1">
    <location>
        <begin position="1324"/>
        <end position="1334"/>
    </location>
</feature>
<dbReference type="OMA" id="PTPQQTF"/>
<dbReference type="Gene3D" id="1.25.40.10">
    <property type="entry name" value="Tetratricopeptide repeat domain"/>
    <property type="match status" value="3"/>
</dbReference>
<dbReference type="PANTHER" id="PTHR44444">
    <property type="entry name" value="PROTEIN SEL-1 HOMOLOG 3"/>
    <property type="match status" value="1"/>
</dbReference>
<feature type="compositionally biased region" description="Basic and acidic residues" evidence="1">
    <location>
        <begin position="1263"/>
        <end position="1275"/>
    </location>
</feature>
<keyword evidence="2" id="KW-0472">Membrane</keyword>
<feature type="compositionally biased region" description="Polar residues" evidence="1">
    <location>
        <begin position="1509"/>
        <end position="1520"/>
    </location>
</feature>
<feature type="compositionally biased region" description="Basic residues" evidence="1">
    <location>
        <begin position="1496"/>
        <end position="1506"/>
    </location>
</feature>
<accession>G3PBU4</accession>
<dbReference type="FunCoup" id="G3PBU4">
    <property type="interactions" value="384"/>
</dbReference>
<feature type="compositionally biased region" description="Polar residues" evidence="1">
    <location>
        <begin position="1424"/>
        <end position="1439"/>
    </location>
</feature>
<feature type="compositionally biased region" description="Basic residues" evidence="1">
    <location>
        <begin position="1527"/>
        <end position="1536"/>
    </location>
</feature>
<name>G3PBU4_GASAC</name>
<feature type="compositionally biased region" description="Pro residues" evidence="1">
    <location>
        <begin position="1552"/>
        <end position="1562"/>
    </location>
</feature>
<evidence type="ECO:0000313" key="5">
    <source>
        <dbReference type="Proteomes" id="UP000007635"/>
    </source>
</evidence>
<dbReference type="InterPro" id="IPR011990">
    <property type="entry name" value="TPR-like_helical_dom_sf"/>
</dbReference>
<dbReference type="GeneTree" id="ENSGT00940000165744"/>
<feature type="compositionally biased region" description="Polar residues" evidence="1">
    <location>
        <begin position="1115"/>
        <end position="1126"/>
    </location>
</feature>
<reference evidence="4" key="2">
    <citation type="submission" date="2025-08" db="UniProtKB">
        <authorList>
            <consortium name="Ensembl"/>
        </authorList>
    </citation>
    <scope>IDENTIFICATION</scope>
</reference>
<dbReference type="SMART" id="SM00671">
    <property type="entry name" value="SEL1"/>
    <property type="match status" value="6"/>
</dbReference>
<evidence type="ECO:0000313" key="4">
    <source>
        <dbReference type="Ensembl" id="ENSGACP00000015068.2"/>
    </source>
</evidence>
<feature type="compositionally biased region" description="Basic and acidic residues" evidence="1">
    <location>
        <begin position="1600"/>
        <end position="1641"/>
    </location>
</feature>
<evidence type="ECO:0000256" key="2">
    <source>
        <dbReference type="SAM" id="Phobius"/>
    </source>
</evidence>
<dbReference type="AlphaFoldDB" id="G3PBU4"/>
<dbReference type="Bgee" id="ENSGACG00000011395">
    <property type="expression patterns" value="Expressed in pharyngeal gill and 3 other cell types or tissues"/>
</dbReference>
<feature type="transmembrane region" description="Helical" evidence="2">
    <location>
        <begin position="1040"/>
        <end position="1062"/>
    </location>
</feature>
<proteinExistence type="predicted"/>
<feature type="region of interest" description="Disordered" evidence="1">
    <location>
        <begin position="1381"/>
        <end position="1467"/>
    </location>
</feature>
<feature type="chain" id="PRO_5043724717" evidence="3">
    <location>
        <begin position="23"/>
        <end position="1704"/>
    </location>
</feature>
<dbReference type="InterPro" id="IPR042756">
    <property type="entry name" value="Sel-1L3"/>
</dbReference>
<protein>
    <submittedName>
        <fullName evidence="4">Si:ch1073-83m3.1</fullName>
    </submittedName>
</protein>
<dbReference type="Ensembl" id="ENSGACT00000015096.2">
    <property type="protein sequence ID" value="ENSGACP00000015068.2"/>
    <property type="gene ID" value="ENSGACG00000011383.2"/>
</dbReference>
<feature type="compositionally biased region" description="Low complexity" evidence="1">
    <location>
        <begin position="1455"/>
        <end position="1467"/>
    </location>
</feature>
<feature type="compositionally biased region" description="Acidic residues" evidence="1">
    <location>
        <begin position="1391"/>
        <end position="1411"/>
    </location>
</feature>
<feature type="compositionally biased region" description="Low complexity" evidence="1">
    <location>
        <begin position="1648"/>
        <end position="1671"/>
    </location>
</feature>
<dbReference type="SUPFAM" id="SSF81901">
    <property type="entry name" value="HCP-like"/>
    <property type="match status" value="3"/>
</dbReference>
<dbReference type="Proteomes" id="UP000007635">
    <property type="component" value="Chromosome I"/>
</dbReference>
<feature type="region of interest" description="Disordered" evidence="1">
    <location>
        <begin position="1115"/>
        <end position="1141"/>
    </location>
</feature>
<evidence type="ECO:0000256" key="1">
    <source>
        <dbReference type="SAM" id="MobiDB-lite"/>
    </source>
</evidence>
<dbReference type="InterPro" id="IPR006597">
    <property type="entry name" value="Sel1-like"/>
</dbReference>
<feature type="region of interest" description="Disordered" evidence="1">
    <location>
        <begin position="1309"/>
        <end position="1339"/>
    </location>
</feature>
<dbReference type="PANTHER" id="PTHR44444:SF4">
    <property type="entry name" value="PROTEIN SEL-1 HOMOLOG 3 ISOFORM X1"/>
    <property type="match status" value="1"/>
</dbReference>
<dbReference type="InParanoid" id="G3PBU4"/>
<reference evidence="4 5" key="1">
    <citation type="journal article" date="2021" name="G3 (Bethesda)">
        <title>Improved contiguity of the threespine stickleback genome using long-read sequencing.</title>
        <authorList>
            <person name="Nath S."/>
            <person name="Shaw D.E."/>
            <person name="White M.A."/>
        </authorList>
    </citation>
    <scope>NUCLEOTIDE SEQUENCE [LARGE SCALE GENOMIC DNA]</scope>
    <source>
        <strain evidence="4 5">Lake Benthic</strain>
    </source>
</reference>
<keyword evidence="3" id="KW-0732">Signal</keyword>
<feature type="region of interest" description="Disordered" evidence="1">
    <location>
        <begin position="1212"/>
        <end position="1286"/>
    </location>
</feature>
<organism evidence="4 5">
    <name type="scientific">Gasterosteus aculeatus aculeatus</name>
    <name type="common">three-spined stickleback</name>
    <dbReference type="NCBI Taxonomy" id="481459"/>
    <lineage>
        <taxon>Eukaryota</taxon>
        <taxon>Metazoa</taxon>
        <taxon>Chordata</taxon>
        <taxon>Craniata</taxon>
        <taxon>Vertebrata</taxon>
        <taxon>Euteleostomi</taxon>
        <taxon>Actinopterygii</taxon>
        <taxon>Neopterygii</taxon>
        <taxon>Teleostei</taxon>
        <taxon>Neoteleostei</taxon>
        <taxon>Acanthomorphata</taxon>
        <taxon>Eupercaria</taxon>
        <taxon>Perciformes</taxon>
        <taxon>Cottioidei</taxon>
        <taxon>Gasterosteales</taxon>
        <taxon>Gasterosteidae</taxon>
        <taxon>Gasterosteus</taxon>
    </lineage>
</organism>
<reference evidence="4" key="3">
    <citation type="submission" date="2025-09" db="UniProtKB">
        <authorList>
            <consortium name="Ensembl"/>
        </authorList>
    </citation>
    <scope>IDENTIFICATION</scope>
</reference>
<feature type="region of interest" description="Disordered" evidence="1">
    <location>
        <begin position="1492"/>
        <end position="1704"/>
    </location>
</feature>
<dbReference type="Pfam" id="PF08238">
    <property type="entry name" value="Sel1"/>
    <property type="match status" value="5"/>
</dbReference>
<keyword evidence="2" id="KW-1133">Transmembrane helix</keyword>
<evidence type="ECO:0000256" key="3">
    <source>
        <dbReference type="SAM" id="SignalP"/>
    </source>
</evidence>
<feature type="compositionally biased region" description="Polar residues" evidence="1">
    <location>
        <begin position="1238"/>
        <end position="1247"/>
    </location>
</feature>
<keyword evidence="2" id="KW-0812">Transmembrane</keyword>
<keyword evidence="5" id="KW-1185">Reference proteome</keyword>
<feature type="signal peptide" evidence="3">
    <location>
        <begin position="1"/>
        <end position="22"/>
    </location>
</feature>
<sequence length="1704" mass="188144">MDLHTLHRSICLFGLVVQIVWTLDQVTLLNPPEEPVPDHLLDVLYSCNGPAAVQLDCVVSFETGITSTTLLRRWSCVPGHLKVKTLALNLPDWLVYRADGIVPDSRRVLSCVLLASVRYGGFDDTEESLAAQDAATLQPKGFFGRPMKRHQLCVPWSTEMLRITQLFSKKQCPMERETVHLLSSMYGSTGETFGITKTLEPYGAEVLEYLRVEAISSPWCMFSVWIFVTRHCQDDLCGLLYHVDSHNNYVTPTLFLKKSGQLHVQMDGESHGSSAFAPAFKVPLSEWCQISVALRATMVTVSMVCLNKEQRTVYSIVHMLAHIAVLDDTEGYFGIGGGKYIRGVAGFFGPVIYYRNRIPPHSMAEVVVPDVIRTLNLTGWLESCQEFRLEMDVKISGYLLEAQQETESETCFDGFHERMVKCRQPSESQCELWETTVPRRRQAAKLARFLVFKHGKRRASLPAVGRALYSLSLHKLSRASNAGAVSRILPLLLQAGCLADNQALHMSSVLYTAGLGVEEQPNKAWLLALLAAQKDQRLALLRLGHLHHLGVDGLPTDPDLAYAYYANIAQQTTLDRHNPVPEQIFVEAVYLNDDEALNLQTNEDHHLFQWLTLQARRGAAEAEGAVARMLFWGQQGVSPDIQKAVRHYERGAVQWKDPASMYDYGIVLLQGLGVEKDIPKALTFLKKAMDQDFVPAINALAWYYEQFEHDYMRAVQLWQQADLLQSPDAAFNLGVVYSQGLYPGKVADQCMAYRYYLKSAERGHIRGAIHLASIWTTGLPGCVHRRPSDALLWVKWAAEHNGYLGSVLRKALDLYLKGDMFSSLLYYMVAAESGYSPAQFNAAYLCEQNTLHFLDTSFASNCMWRYYNLTLQSQNPDTYALIRMGDLLYEGRSDRQKELFSAAAMYTRAAVRNNPQGWYNLGLLAEEGYRLPLSVLIDLGLSELYLADNSLLLSTLYKRCRDSEDTDSYLPCSLALFNVDLQLFKRDYGAAIKFSTAVVVVAAPTIVLIIIGKEFRDVIIHGNRNNSITEQITDVVKQPAFIAGIGGACWVILMGFSIWLYWRRKKRKGLSNYAVTFQRVDGGLMSNGSRPGLLNSSDPGYPWLADSWPATSLPVNSSSGGPNDLSNFGRGDIPTGQGDKSGTMLSDGAIYSSIDFTTKANYNSPGQISQATPYATTQILHSSSIHELAVDLPEAQWKASLQAKQEMANLGYSLPDKNSCNNSGKGGKKKKTKSSSKPTKANGSNWANVPLPPPPVHPLPGTEMDHYPNEHHDGGGYESDGWGPPMPVQTYLHQGMEDELEEEEERVPTPPIRGVASSPAAVSFGQQSTATLTPSPRDEMQPMLQAHLDELTRAYQMDMAKQTWHMQVGSLPPLAPAPPVGYVSSTMVSDLETDLPDEEEEEEEEEEEDEGYGARHPRGIEHTPGSSMDNLDSSLTGSMVNGWGSASEDDRNFSSHRSSLGSSSDGSIFTHCSFAQALVAAADKAGYRLEGTSLSKRGKGLSHRPRPSSPFSTDGSTVGTHSLGHQRATRPTRKPRSQGTAPHRRDAGADDLPPPPEPPPCQGPGRIQGARSVNNMGPQTERKASSLERPPMSGPLSGPEDMKSSVDRQTRTSLEHHRHVQDRLGSVERTDDGRRGHKAEDGCLPYNKPSFPSPGGQSSSGTGSSKGSTGPRKAEGPRQPQQWTATEHAEFLGTNGQGQYSGEL</sequence>